<protein>
    <submittedName>
        <fullName evidence="1">Uncharacterized protein</fullName>
    </submittedName>
</protein>
<accession>L0A9W4</accession>
<organism evidence="1 2">
    <name type="scientific">Caldisphaera lagunensis (strain DSM 15908 / JCM 11604 / ANMR 0165 / IC-154)</name>
    <dbReference type="NCBI Taxonomy" id="1056495"/>
    <lineage>
        <taxon>Archaea</taxon>
        <taxon>Thermoproteota</taxon>
        <taxon>Thermoprotei</taxon>
        <taxon>Acidilobales</taxon>
        <taxon>Caldisphaeraceae</taxon>
        <taxon>Caldisphaera</taxon>
    </lineage>
</organism>
<dbReference type="HOGENOM" id="CLU_171532_0_0_2"/>
<dbReference type="Proteomes" id="UP000010469">
    <property type="component" value="Chromosome"/>
</dbReference>
<evidence type="ECO:0000313" key="1">
    <source>
        <dbReference type="EMBL" id="AFZ70209.1"/>
    </source>
</evidence>
<dbReference type="AlphaFoldDB" id="L0A9W4"/>
<dbReference type="EMBL" id="CP003378">
    <property type="protein sequence ID" value="AFZ70209.1"/>
    <property type="molecule type" value="Genomic_DNA"/>
</dbReference>
<gene>
    <name evidence="1" type="ordered locus">Calag_0441</name>
</gene>
<dbReference type="InterPro" id="IPR011011">
    <property type="entry name" value="Znf_FYVE_PHD"/>
</dbReference>
<sequence>MNQSRSICDICGINEAIYKCKICKRNVCYDDFDEERGVCKICAASLCQICNSRLSVTYCPYCGRLVCIEDSIQLDNVRRVCIDCYKKGAIKLSKNLKYVDGAIKLSKRVKTL</sequence>
<dbReference type="SUPFAM" id="SSF57903">
    <property type="entry name" value="FYVE/PHD zinc finger"/>
    <property type="match status" value="1"/>
</dbReference>
<name>L0A9W4_CALLD</name>
<proteinExistence type="predicted"/>
<dbReference type="KEGG" id="clg:Calag_0441"/>
<keyword evidence="2" id="KW-1185">Reference proteome</keyword>
<dbReference type="InParanoid" id="L0A9W4"/>
<dbReference type="eggNOG" id="arCOG07221">
    <property type="taxonomic scope" value="Archaea"/>
</dbReference>
<evidence type="ECO:0000313" key="2">
    <source>
        <dbReference type="Proteomes" id="UP000010469"/>
    </source>
</evidence>
<reference evidence="2" key="1">
    <citation type="submission" date="2012-03" db="EMBL/GenBank/DDBJ databases">
        <title>Complete genome of Caldisphaera lagunensis DSM 15908.</title>
        <authorList>
            <person name="Lucas S."/>
            <person name="Copeland A."/>
            <person name="Lapidus A."/>
            <person name="Glavina del Rio T."/>
            <person name="Dalin E."/>
            <person name="Tice H."/>
            <person name="Bruce D."/>
            <person name="Goodwin L."/>
            <person name="Pitluck S."/>
            <person name="Peters L."/>
            <person name="Mikhailova N."/>
            <person name="Teshima H."/>
            <person name="Kyrpides N."/>
            <person name="Mavromatis K."/>
            <person name="Ivanova N."/>
            <person name="Brettin T."/>
            <person name="Detter J.C."/>
            <person name="Han C."/>
            <person name="Larimer F."/>
            <person name="Land M."/>
            <person name="Hauser L."/>
            <person name="Markowitz V."/>
            <person name="Cheng J.-F."/>
            <person name="Hugenholtz P."/>
            <person name="Woyke T."/>
            <person name="Wu D."/>
            <person name="Spring S."/>
            <person name="Schroeder M."/>
            <person name="Brambilla E."/>
            <person name="Klenk H.-P."/>
            <person name="Eisen J.A."/>
        </authorList>
    </citation>
    <scope>NUCLEOTIDE SEQUENCE [LARGE SCALE GENOMIC DNA]</scope>
    <source>
        <strain evidence="2">DSM 15908 / JCM 11604 / IC-154</strain>
    </source>
</reference>